<comment type="caution">
    <text evidence="1">The sequence shown here is derived from an EMBL/GenBank/DDBJ whole genome shotgun (WGS) entry which is preliminary data.</text>
</comment>
<keyword evidence="2" id="KW-1185">Reference proteome</keyword>
<reference evidence="2" key="1">
    <citation type="submission" date="2015-07" db="EMBL/GenBank/DDBJ databases">
        <title>Draft genome sequence of Acetobacterium bakii DSM 8293, a potential psychrophilic chemical producer through syngas fermentation.</title>
        <authorList>
            <person name="Song Y."/>
            <person name="Hwang S."/>
            <person name="Cho B.-K."/>
        </authorList>
    </citation>
    <scope>NUCLEOTIDE SEQUENCE [LARGE SCALE GENOMIC DNA]</scope>
    <source>
        <strain evidence="2">DSM 8239</strain>
    </source>
</reference>
<organism evidence="1 2">
    <name type="scientific">Acetobacterium bakii</name>
    <dbReference type="NCBI Taxonomy" id="52689"/>
    <lineage>
        <taxon>Bacteria</taxon>
        <taxon>Bacillati</taxon>
        <taxon>Bacillota</taxon>
        <taxon>Clostridia</taxon>
        <taxon>Eubacteriales</taxon>
        <taxon>Eubacteriaceae</taxon>
        <taxon>Acetobacterium</taxon>
    </lineage>
</organism>
<gene>
    <name evidence="1" type="ORF">AKG39_18445</name>
</gene>
<evidence type="ECO:0000313" key="2">
    <source>
        <dbReference type="Proteomes" id="UP000036873"/>
    </source>
</evidence>
<dbReference type="EMBL" id="LGYO01000069">
    <property type="protein sequence ID" value="KNZ40290.1"/>
    <property type="molecule type" value="Genomic_DNA"/>
</dbReference>
<name>A0A0L6TXJ8_9FIRM</name>
<dbReference type="STRING" id="52689.AKG39_18445"/>
<proteinExistence type="predicted"/>
<dbReference type="AlphaFoldDB" id="A0A0L6TXJ8"/>
<sequence length="111" mass="13142">MIQGGKTVSKNRMEAYLFCVNCEKDTPHEIEYKEDRISKITCHTCRITVEINQEFVNKHFKEEFAKRVLSKPIRMTEEMEADLSGFLKSLPTRVLSKPYRVYKEYTDKSKQ</sequence>
<accession>A0A0L6TXJ8</accession>
<dbReference type="Proteomes" id="UP000036873">
    <property type="component" value="Unassembled WGS sequence"/>
</dbReference>
<protein>
    <submittedName>
        <fullName evidence="1">Bh protein</fullName>
    </submittedName>
</protein>
<evidence type="ECO:0000313" key="1">
    <source>
        <dbReference type="EMBL" id="KNZ40290.1"/>
    </source>
</evidence>